<dbReference type="AlphaFoldDB" id="A0A6G8RTS6"/>
<gene>
    <name evidence="1" type="ORF">G8E00_04605</name>
</gene>
<dbReference type="InterPro" id="IPR011009">
    <property type="entry name" value="Kinase-like_dom_sf"/>
</dbReference>
<keyword evidence="1" id="KW-0723">Serine/threonine-protein kinase</keyword>
<dbReference type="KEGG" id="asha:G8E00_04605"/>
<sequence length="272" mass="30991">MTTAYSTFLAKKKTVQTKSVQSYLIQGHKVWLKKASKRHSTWIYLPLRWASKLLRLEVLSPIPNFGGDVAIACEIQRLIQLHTQHIRVPQILAQDHDAFLISDAAPPNEQCAELGLTLKKQKTTAQRLDVYRKAIQALQQTHLQRAYLSEAFARNILIDQDQNLTFIDFETDPAAVLTIEQCQSRDWLCFIFSTAAYFNRDELAQASLLITQVLAGHSQSFAEVSRVAGKIQWIAKFKPEKLGKDGLRLIKSIELLGMIQHEYQLISSQLFK</sequence>
<evidence type="ECO:0000313" key="2">
    <source>
        <dbReference type="Proteomes" id="UP000502297"/>
    </source>
</evidence>
<accession>A0A6G8RTS6</accession>
<dbReference type="SUPFAM" id="SSF56112">
    <property type="entry name" value="Protein kinase-like (PK-like)"/>
    <property type="match status" value="1"/>
</dbReference>
<keyword evidence="2" id="KW-1185">Reference proteome</keyword>
<dbReference type="RefSeq" id="WP_166222246.1">
    <property type="nucleotide sequence ID" value="NZ_CP049801.1"/>
</dbReference>
<proteinExistence type="predicted"/>
<keyword evidence="1" id="KW-0418">Kinase</keyword>
<dbReference type="EMBL" id="CP049801">
    <property type="protein sequence ID" value="QIO05291.1"/>
    <property type="molecule type" value="Genomic_DNA"/>
</dbReference>
<evidence type="ECO:0000313" key="1">
    <source>
        <dbReference type="EMBL" id="QIO05291.1"/>
    </source>
</evidence>
<reference evidence="1 2" key="1">
    <citation type="submission" date="2020-03" db="EMBL/GenBank/DDBJ databases">
        <authorList>
            <person name="Zhu W."/>
        </authorList>
    </citation>
    <scope>NUCLEOTIDE SEQUENCE [LARGE SCALE GENOMIC DNA]</scope>
    <source>
        <strain evidence="1 2">323-1</strain>
    </source>
</reference>
<dbReference type="GO" id="GO:0004674">
    <property type="term" value="F:protein serine/threonine kinase activity"/>
    <property type="evidence" value="ECO:0007669"/>
    <property type="project" value="UniProtKB-KW"/>
</dbReference>
<protein>
    <submittedName>
        <fullName evidence="1">Serine/threonine protein kinase</fullName>
    </submittedName>
</protein>
<dbReference type="Proteomes" id="UP000502297">
    <property type="component" value="Chromosome"/>
</dbReference>
<organism evidence="1 2">
    <name type="scientific">Acinetobacter shaoyimingii</name>
    <dbReference type="NCBI Taxonomy" id="2715164"/>
    <lineage>
        <taxon>Bacteria</taxon>
        <taxon>Pseudomonadati</taxon>
        <taxon>Pseudomonadota</taxon>
        <taxon>Gammaproteobacteria</taxon>
        <taxon>Moraxellales</taxon>
        <taxon>Moraxellaceae</taxon>
        <taxon>Acinetobacter</taxon>
    </lineage>
</organism>
<name>A0A6G8RTS6_9GAMM</name>
<keyword evidence="1" id="KW-0808">Transferase</keyword>